<feature type="transmembrane region" description="Helical" evidence="2">
    <location>
        <begin position="119"/>
        <end position="137"/>
    </location>
</feature>
<keyword evidence="2" id="KW-0812">Transmembrane</keyword>
<feature type="transmembrane region" description="Helical" evidence="2">
    <location>
        <begin position="78"/>
        <end position="99"/>
    </location>
</feature>
<dbReference type="Proteomes" id="UP000309550">
    <property type="component" value="Unassembled WGS sequence"/>
</dbReference>
<feature type="compositionally biased region" description="Low complexity" evidence="1">
    <location>
        <begin position="55"/>
        <end position="70"/>
    </location>
</feature>
<keyword evidence="2" id="KW-1133">Transmembrane helix</keyword>
<feature type="region of interest" description="Disordered" evidence="1">
    <location>
        <begin position="46"/>
        <end position="74"/>
    </location>
</feature>
<accession>A0A5S3PJK9</accession>
<protein>
    <submittedName>
        <fullName evidence="3">Uncharacterized protein</fullName>
    </submittedName>
</protein>
<keyword evidence="2" id="KW-0472">Membrane</keyword>
<comment type="caution">
    <text evidence="3">The sequence shown here is derived from an EMBL/GenBank/DDBJ whole genome shotgun (WGS) entry which is preliminary data.</text>
</comment>
<dbReference type="RefSeq" id="WP_138660766.1">
    <property type="nucleotide sequence ID" value="NZ_VANS01000001.1"/>
</dbReference>
<name>A0A5S3PJK9_9RHOB</name>
<proteinExistence type="predicted"/>
<dbReference type="AlphaFoldDB" id="A0A5S3PJK9"/>
<evidence type="ECO:0000256" key="2">
    <source>
        <dbReference type="SAM" id="Phobius"/>
    </source>
</evidence>
<keyword evidence="4" id="KW-1185">Reference proteome</keyword>
<dbReference type="OrthoDB" id="7865119at2"/>
<organism evidence="3 4">
    <name type="scientific">Sulfitobacter sabulilitoris</name>
    <dbReference type="NCBI Taxonomy" id="2562655"/>
    <lineage>
        <taxon>Bacteria</taxon>
        <taxon>Pseudomonadati</taxon>
        <taxon>Pseudomonadota</taxon>
        <taxon>Alphaproteobacteria</taxon>
        <taxon>Rhodobacterales</taxon>
        <taxon>Roseobacteraceae</taxon>
        <taxon>Sulfitobacter</taxon>
    </lineage>
</organism>
<dbReference type="EMBL" id="VANS01000001">
    <property type="protein sequence ID" value="TMM54594.1"/>
    <property type="molecule type" value="Genomic_DNA"/>
</dbReference>
<evidence type="ECO:0000256" key="1">
    <source>
        <dbReference type="SAM" id="MobiDB-lite"/>
    </source>
</evidence>
<sequence>MQWTTYCQIRAIPDLQLTLSCIQGQGTMGDPDHRQKQSFQRRLDKITQQSGSDVPQPAAHAQQTTPPAGTRPKRRVPVGALVAGALAIAALLMANIILFHVRLTPPGPGDYFGKLALTIGPWGITGLLMFVVMVGLGMRDKPHVIGIALALPAFHFGESYLALLLPELWGILYSPQHVDIMLIQAGLRMPPLAS</sequence>
<feature type="transmembrane region" description="Helical" evidence="2">
    <location>
        <begin position="144"/>
        <end position="165"/>
    </location>
</feature>
<evidence type="ECO:0000313" key="3">
    <source>
        <dbReference type="EMBL" id="TMM54594.1"/>
    </source>
</evidence>
<evidence type="ECO:0000313" key="4">
    <source>
        <dbReference type="Proteomes" id="UP000309550"/>
    </source>
</evidence>
<reference evidence="3 4" key="1">
    <citation type="submission" date="2019-05" db="EMBL/GenBank/DDBJ databases">
        <title>Sulfitobacter sabulilitoris sp. nov., isolated from a marine sand.</title>
        <authorList>
            <person name="Yoon J.-H."/>
        </authorList>
    </citation>
    <scope>NUCLEOTIDE SEQUENCE [LARGE SCALE GENOMIC DNA]</scope>
    <source>
        <strain evidence="3 4">HSMS-29</strain>
    </source>
</reference>
<gene>
    <name evidence="3" type="ORF">FDT80_03110</name>
</gene>